<dbReference type="InterPro" id="IPR058787">
    <property type="entry name" value="ApnL_M"/>
</dbReference>
<dbReference type="InterPro" id="IPR058789">
    <property type="entry name" value="ApnL_C"/>
</dbReference>
<dbReference type="Pfam" id="PF25839">
    <property type="entry name" value="Apionate_lact_C"/>
    <property type="match status" value="1"/>
</dbReference>
<feature type="domain" description="D-apionate lactonase N-terminal" evidence="1">
    <location>
        <begin position="17"/>
        <end position="240"/>
    </location>
</feature>
<name>A0A6J4TQI6_9BACT</name>
<sequence>MTDPTPPIVTELPVRVRRYGRDEPLPERRTLRAGPLTAILENGDLRYLSVNGTEIVRRIYVAVRNQNWDTIPPRFTRYEVADDGRAFAVHLGAIHQSGDVDFSWEGTILGTAAGTITCSMDGVVGSDFLRNRIGFCVLHPPGLAGLPASVETPDGAVEGVFPERISPHQPFVDMAAIAHPAGDIDARVTIRFAGDLFEMEDQRNWTDASYKTYGTPLRLPYPVRVTAGEKIAQRVTVEVAASVPLAEDEHPAAAPPDLHIEPGRAVPLPPIGFGLAGQSDAPSDRATALLRAAAPAHLRLVLDLGDERWIERLDRASADAHRLDAPLELELLTDPTGEAVVRFGDRLAGATIPLARVLVFPPKAPDSAPRTDMTTGAAALAAVRDALDRAGVGVPVGGGSRADFTELNRATDLPLDGMDIVGYPMNAQVHASDLLSVIETIAGQAATAESARAIASGKALAIGPISLKPRFNPNARGPVLEAGPDELPPSVDPRQLSLFGAGWTVGSLQALIGAGADSLTYYETTGWRGLIEREEGLTRQPLFPSQPGMAFPVYHVFGDLAPFRGGEVVPVATADPLAVAALALRSGERVRLLAANLTDEERDVAVSAPGVVFDTVRKLDETTYGAATADPTAYREIRNALDPGVPLRLLPFAVATLDGRVADDDA</sequence>
<evidence type="ECO:0000259" key="1">
    <source>
        <dbReference type="Pfam" id="PF25837"/>
    </source>
</evidence>
<evidence type="ECO:0000313" key="4">
    <source>
        <dbReference type="EMBL" id="CAA9528230.1"/>
    </source>
</evidence>
<evidence type="ECO:0000259" key="2">
    <source>
        <dbReference type="Pfam" id="PF25838"/>
    </source>
</evidence>
<dbReference type="AlphaFoldDB" id="A0A6J4TQI6"/>
<dbReference type="InterPro" id="IPR058788">
    <property type="entry name" value="ApnL_N"/>
</dbReference>
<evidence type="ECO:0000259" key="3">
    <source>
        <dbReference type="Pfam" id="PF25839"/>
    </source>
</evidence>
<reference evidence="4" key="1">
    <citation type="submission" date="2020-02" db="EMBL/GenBank/DDBJ databases">
        <authorList>
            <person name="Meier V. D."/>
        </authorList>
    </citation>
    <scope>NUCLEOTIDE SEQUENCE</scope>
    <source>
        <strain evidence="4">AVDCRST_MAG73</strain>
    </source>
</reference>
<organism evidence="4">
    <name type="scientific">uncultured Thermomicrobiales bacterium</name>
    <dbReference type="NCBI Taxonomy" id="1645740"/>
    <lineage>
        <taxon>Bacteria</taxon>
        <taxon>Pseudomonadati</taxon>
        <taxon>Thermomicrobiota</taxon>
        <taxon>Thermomicrobia</taxon>
        <taxon>Thermomicrobiales</taxon>
        <taxon>environmental samples</taxon>
    </lineage>
</organism>
<accession>A0A6J4TQI6</accession>
<feature type="domain" description="D-apionate lactonase C-terminal" evidence="3">
    <location>
        <begin position="576"/>
        <end position="656"/>
    </location>
</feature>
<proteinExistence type="predicted"/>
<feature type="domain" description="D-apionate lactonase TIM barrel" evidence="2">
    <location>
        <begin position="271"/>
        <end position="564"/>
    </location>
</feature>
<dbReference type="Pfam" id="PF25837">
    <property type="entry name" value="Apionate_lact_N"/>
    <property type="match status" value="1"/>
</dbReference>
<gene>
    <name evidence="4" type="ORF">AVDCRST_MAG73-701</name>
</gene>
<dbReference type="Pfam" id="PF25838">
    <property type="entry name" value="Apionate_lact_M"/>
    <property type="match status" value="1"/>
</dbReference>
<dbReference type="EMBL" id="CADCWE010000041">
    <property type="protein sequence ID" value="CAA9528230.1"/>
    <property type="molecule type" value="Genomic_DNA"/>
</dbReference>
<protein>
    <submittedName>
        <fullName evidence="4">Uncharacterized protein</fullName>
    </submittedName>
</protein>